<dbReference type="Proteomes" id="UP000318380">
    <property type="component" value="Unassembled WGS sequence"/>
</dbReference>
<evidence type="ECO:0000313" key="3">
    <source>
        <dbReference type="EMBL" id="TWD81297.1"/>
    </source>
</evidence>
<proteinExistence type="predicted"/>
<gene>
    <name evidence="3" type="ORF">FB561_2409</name>
</gene>
<evidence type="ECO:0000256" key="2">
    <source>
        <dbReference type="SAM" id="Phobius"/>
    </source>
</evidence>
<keyword evidence="4" id="KW-1185">Reference proteome</keyword>
<evidence type="ECO:0000313" key="4">
    <source>
        <dbReference type="Proteomes" id="UP000318380"/>
    </source>
</evidence>
<dbReference type="AlphaFoldDB" id="A0A561BQY9"/>
<keyword evidence="2" id="KW-0472">Membrane</keyword>
<accession>A0A561BQY9</accession>
<feature type="compositionally biased region" description="Low complexity" evidence="1">
    <location>
        <begin position="75"/>
        <end position="106"/>
    </location>
</feature>
<feature type="compositionally biased region" description="Low complexity" evidence="1">
    <location>
        <begin position="113"/>
        <end position="123"/>
    </location>
</feature>
<keyword evidence="2" id="KW-1133">Transmembrane helix</keyword>
<feature type="region of interest" description="Disordered" evidence="1">
    <location>
        <begin position="52"/>
        <end position="158"/>
    </location>
</feature>
<evidence type="ECO:0000256" key="1">
    <source>
        <dbReference type="SAM" id="MobiDB-lite"/>
    </source>
</evidence>
<name>A0A561BQY9_9ACTN</name>
<feature type="compositionally biased region" description="Low complexity" evidence="1">
    <location>
        <begin position="130"/>
        <end position="140"/>
    </location>
</feature>
<protein>
    <submittedName>
        <fullName evidence="3">Uncharacterized protein</fullName>
    </submittedName>
</protein>
<comment type="caution">
    <text evidence="3">The sequence shown here is derived from an EMBL/GenBank/DDBJ whole genome shotgun (WGS) entry which is preliminary data.</text>
</comment>
<reference evidence="3 4" key="1">
    <citation type="submission" date="2019-06" db="EMBL/GenBank/DDBJ databases">
        <title>Sequencing the genomes of 1000 actinobacteria strains.</title>
        <authorList>
            <person name="Klenk H.-P."/>
        </authorList>
    </citation>
    <scope>NUCLEOTIDE SEQUENCE [LARGE SCALE GENOMIC DNA]</scope>
    <source>
        <strain evidence="3 4">DSM 24683</strain>
    </source>
</reference>
<sequence length="158" mass="16488">MKTSSEPVFVDSSGRRRHRAKIAGAVVAVPALVYLVLLGSSVLGGPRLDTPLIPLPGEPRPQSEHRPKVRPTPTPTATEPRTTPTRPISTAKTTTVTDVTQPTDAPTRPPTVAPTSAPTTVPTAGPPTVAPTNPAATRTPSRGRPETPPGRTKSPQKP</sequence>
<keyword evidence="2" id="KW-0812">Transmembrane</keyword>
<feature type="transmembrane region" description="Helical" evidence="2">
    <location>
        <begin position="22"/>
        <end position="43"/>
    </location>
</feature>
<dbReference type="RefSeq" id="WP_145806028.1">
    <property type="nucleotide sequence ID" value="NZ_VIVK01000001.1"/>
</dbReference>
<dbReference type="EMBL" id="VIVK01000001">
    <property type="protein sequence ID" value="TWD81297.1"/>
    <property type="molecule type" value="Genomic_DNA"/>
</dbReference>
<organism evidence="3 4">
    <name type="scientific">Kribbella amoyensis</name>
    <dbReference type="NCBI Taxonomy" id="996641"/>
    <lineage>
        <taxon>Bacteria</taxon>
        <taxon>Bacillati</taxon>
        <taxon>Actinomycetota</taxon>
        <taxon>Actinomycetes</taxon>
        <taxon>Propionibacteriales</taxon>
        <taxon>Kribbellaceae</taxon>
        <taxon>Kribbella</taxon>
    </lineage>
</organism>